<keyword evidence="1" id="KW-0812">Transmembrane</keyword>
<proteinExistence type="predicted"/>
<comment type="caution">
    <text evidence="2">The sequence shown here is derived from an EMBL/GenBank/DDBJ whole genome shotgun (WGS) entry which is preliminary data.</text>
</comment>
<feature type="transmembrane region" description="Helical" evidence="1">
    <location>
        <begin position="104"/>
        <end position="124"/>
    </location>
</feature>
<sequence length="314" mass="35045">MSIRKRNQLSIRTSVTAVASATLLAGGLAGLGYGVYRLVRNYRFNTSPYNVLQQAVALDIEKQQILVLEDSIARTHYTVQALGTEEEKEEAVVQILSNTSIRALAVPVVVSINTFMTVSILCSIETMARLKKRKLTAPVRTSILAELNKLSVSMDAFGVIEKEVRDDFTAYTRTHLKAVTSPAAFMQFLYSFLTNELIATILLMLLTAVQATLDELNCDSILYLPMSVLEDILTEGTVNPLVQAYDFKAHIMNMAKASFEGISKEFMELIASKAGFQLAYYTRPLLSLNFTRHFPSISEDLVNFIYLMTKVRLD</sequence>
<accession>A0A132NQ97</accession>
<keyword evidence="1" id="KW-1133">Transmembrane helix</keyword>
<organism evidence="2 3">
    <name type="scientific">Giardia duodenalis assemblage B</name>
    <dbReference type="NCBI Taxonomy" id="1394984"/>
    <lineage>
        <taxon>Eukaryota</taxon>
        <taxon>Metamonada</taxon>
        <taxon>Diplomonadida</taxon>
        <taxon>Hexamitidae</taxon>
        <taxon>Giardiinae</taxon>
        <taxon>Giardia</taxon>
    </lineage>
</organism>
<dbReference type="EMBL" id="JXTI01000147">
    <property type="protein sequence ID" value="KWX11932.1"/>
    <property type="molecule type" value="Genomic_DNA"/>
</dbReference>
<evidence type="ECO:0000313" key="3">
    <source>
        <dbReference type="Proteomes" id="UP000070089"/>
    </source>
</evidence>
<name>A0A132NQ97_GIAIN</name>
<evidence type="ECO:0000256" key="1">
    <source>
        <dbReference type="SAM" id="Phobius"/>
    </source>
</evidence>
<protein>
    <submittedName>
        <fullName evidence="2">Uncharacterized protein</fullName>
    </submittedName>
</protein>
<keyword evidence="1" id="KW-0472">Membrane</keyword>
<dbReference type="OrthoDB" id="10259655at2759"/>
<dbReference type="Proteomes" id="UP000070089">
    <property type="component" value="Unassembled WGS sequence"/>
</dbReference>
<evidence type="ECO:0000313" key="2">
    <source>
        <dbReference type="EMBL" id="KWX11932.1"/>
    </source>
</evidence>
<gene>
    <name evidence="2" type="ORF">QR46_4110</name>
</gene>
<feature type="transmembrane region" description="Helical" evidence="1">
    <location>
        <begin position="12"/>
        <end position="36"/>
    </location>
</feature>
<reference evidence="2 3" key="1">
    <citation type="journal article" date="2015" name="Mol. Biochem. Parasitol.">
        <title>Identification of polymorphic genes for use in assemblage B genotyping assays through comparative genomics of multiple assemblage B Giardia duodenalis isolates.</title>
        <authorList>
            <person name="Wielinga C."/>
            <person name="Thompson R.C."/>
            <person name="Monis P."/>
            <person name="Ryan U."/>
        </authorList>
    </citation>
    <scope>NUCLEOTIDE SEQUENCE [LARGE SCALE GENOMIC DNA]</scope>
    <source>
        <strain evidence="2 3">BAH15c1</strain>
    </source>
</reference>
<dbReference type="VEuPathDB" id="GiardiaDB:QR46_4110"/>
<feature type="transmembrane region" description="Helical" evidence="1">
    <location>
        <begin position="188"/>
        <end position="209"/>
    </location>
</feature>
<dbReference type="AlphaFoldDB" id="A0A132NQ97"/>